<feature type="domain" description="GP-PDE" evidence="1">
    <location>
        <begin position="11"/>
        <end position="261"/>
    </location>
</feature>
<evidence type="ECO:0000313" key="2">
    <source>
        <dbReference type="EMBL" id="MBI3016224.1"/>
    </source>
</evidence>
<evidence type="ECO:0000259" key="1">
    <source>
        <dbReference type="PROSITE" id="PS51704"/>
    </source>
</evidence>
<dbReference type="GO" id="GO:0008081">
    <property type="term" value="F:phosphoric diester hydrolase activity"/>
    <property type="evidence" value="ECO:0007669"/>
    <property type="project" value="InterPro"/>
</dbReference>
<dbReference type="PROSITE" id="PS50007">
    <property type="entry name" value="PIPLC_X_DOMAIN"/>
    <property type="match status" value="1"/>
</dbReference>
<dbReference type="Proteomes" id="UP000741360">
    <property type="component" value="Unassembled WGS sequence"/>
</dbReference>
<evidence type="ECO:0000313" key="3">
    <source>
        <dbReference type="Proteomes" id="UP000741360"/>
    </source>
</evidence>
<dbReference type="AlphaFoldDB" id="A0A932M277"/>
<dbReference type="Gene3D" id="3.20.20.190">
    <property type="entry name" value="Phosphatidylinositol (PI) phosphodiesterase"/>
    <property type="match status" value="1"/>
</dbReference>
<dbReference type="SUPFAM" id="SSF51695">
    <property type="entry name" value="PLC-like phosphodiesterases"/>
    <property type="match status" value="1"/>
</dbReference>
<dbReference type="PANTHER" id="PTHR46211:SF14">
    <property type="entry name" value="GLYCEROPHOSPHODIESTER PHOSPHODIESTERASE"/>
    <property type="match status" value="1"/>
</dbReference>
<accession>A0A932M277</accession>
<protein>
    <submittedName>
        <fullName evidence="2">Glycerophosphodiester phosphodiesterase</fullName>
    </submittedName>
</protein>
<reference evidence="2" key="1">
    <citation type="submission" date="2020-07" db="EMBL/GenBank/DDBJ databases">
        <title>Huge and variable diversity of episymbiotic CPR bacteria and DPANN archaea in groundwater ecosystems.</title>
        <authorList>
            <person name="He C.Y."/>
            <person name="Keren R."/>
            <person name="Whittaker M."/>
            <person name="Farag I.F."/>
            <person name="Doudna J."/>
            <person name="Cate J.H.D."/>
            <person name="Banfield J.F."/>
        </authorList>
    </citation>
    <scope>NUCLEOTIDE SEQUENCE</scope>
    <source>
        <strain evidence="2">NC_groundwater_717_Ag_S-0.2um_59_8</strain>
    </source>
</reference>
<gene>
    <name evidence="2" type="ORF">HYY65_14440</name>
</gene>
<dbReference type="Pfam" id="PF03009">
    <property type="entry name" value="GDPD"/>
    <property type="match status" value="1"/>
</dbReference>
<comment type="caution">
    <text evidence="2">The sequence shown here is derived from an EMBL/GenBank/DDBJ whole genome shotgun (WGS) entry which is preliminary data.</text>
</comment>
<dbReference type="GO" id="GO:0006629">
    <property type="term" value="P:lipid metabolic process"/>
    <property type="evidence" value="ECO:0007669"/>
    <property type="project" value="InterPro"/>
</dbReference>
<dbReference type="PROSITE" id="PS51704">
    <property type="entry name" value="GP_PDE"/>
    <property type="match status" value="1"/>
</dbReference>
<dbReference type="InterPro" id="IPR030395">
    <property type="entry name" value="GP_PDE_dom"/>
</dbReference>
<dbReference type="InterPro" id="IPR017946">
    <property type="entry name" value="PLC-like_Pdiesterase_TIM-brl"/>
</dbReference>
<dbReference type="CDD" id="cd08561">
    <property type="entry name" value="GDPD_cytoplasmic_ScUgpQ2_like"/>
    <property type="match status" value="1"/>
</dbReference>
<organism evidence="2 3">
    <name type="scientific">Tectimicrobiota bacterium</name>
    <dbReference type="NCBI Taxonomy" id="2528274"/>
    <lineage>
        <taxon>Bacteria</taxon>
        <taxon>Pseudomonadati</taxon>
        <taxon>Nitrospinota/Tectimicrobiota group</taxon>
        <taxon>Candidatus Tectimicrobiota</taxon>
    </lineage>
</organism>
<dbReference type="PANTHER" id="PTHR46211">
    <property type="entry name" value="GLYCEROPHOSPHORYL DIESTER PHOSPHODIESTERASE"/>
    <property type="match status" value="1"/>
</dbReference>
<dbReference type="EMBL" id="JACPSX010000278">
    <property type="protein sequence ID" value="MBI3016224.1"/>
    <property type="molecule type" value="Genomic_DNA"/>
</dbReference>
<name>A0A932M277_UNCTE</name>
<proteinExistence type="predicted"/>
<sequence length="283" mass="30465">MPGGFFSGPKPRIFGHRGAMGEYSENTLLSFERALDSGATCLETDIHASRDGRLVLLHDETLERTTNGCGPLKQCTLAELKSLDAGYGFSPDGGKSHPFRGAGLRIPTLEEFFSRFPGVKVTLEIKQAEPPIEQPLLDLVARMGRLKDVLIASEVDVIMKRVRRLGLDVATSFSAVEVAVFVEEMKEPASAPPPAPGQALQVPPTWGGVPLVTESFVSAAHGRAVEVHVWTVNEVAEMKRLLDLGVDGIMTDFPGRLKALLGSLSPRPLPLEGGEDSGRGFAR</sequence>